<protein>
    <submittedName>
        <fullName evidence="1">Uncharacterized protein</fullName>
    </submittedName>
</protein>
<keyword evidence="2" id="KW-1185">Reference proteome</keyword>
<gene>
    <name evidence="1" type="ORF">BDZ94DRAFT_1263915</name>
</gene>
<name>A0A9P6CD43_9AGAR</name>
<organism evidence="1 2">
    <name type="scientific">Collybia nuda</name>
    <dbReference type="NCBI Taxonomy" id="64659"/>
    <lineage>
        <taxon>Eukaryota</taxon>
        <taxon>Fungi</taxon>
        <taxon>Dikarya</taxon>
        <taxon>Basidiomycota</taxon>
        <taxon>Agaricomycotina</taxon>
        <taxon>Agaricomycetes</taxon>
        <taxon>Agaricomycetidae</taxon>
        <taxon>Agaricales</taxon>
        <taxon>Tricholomatineae</taxon>
        <taxon>Clitocybaceae</taxon>
        <taxon>Collybia</taxon>
    </lineage>
</organism>
<accession>A0A9P6CD43</accession>
<sequence>MAVSLRLPFTLVVKQLHPPAPITVMLVLEATPSGPLTPSFVPSASIPPLLLEMLPPKSSSSDLTVFLLASKIGS</sequence>
<proteinExistence type="predicted"/>
<evidence type="ECO:0000313" key="1">
    <source>
        <dbReference type="EMBL" id="KAF9461391.1"/>
    </source>
</evidence>
<dbReference type="EMBL" id="MU150285">
    <property type="protein sequence ID" value="KAF9461391.1"/>
    <property type="molecule type" value="Genomic_DNA"/>
</dbReference>
<comment type="caution">
    <text evidence="1">The sequence shown here is derived from an EMBL/GenBank/DDBJ whole genome shotgun (WGS) entry which is preliminary data.</text>
</comment>
<dbReference type="AlphaFoldDB" id="A0A9P6CD43"/>
<evidence type="ECO:0000313" key="2">
    <source>
        <dbReference type="Proteomes" id="UP000807353"/>
    </source>
</evidence>
<reference evidence="1" key="1">
    <citation type="submission" date="2020-11" db="EMBL/GenBank/DDBJ databases">
        <authorList>
            <consortium name="DOE Joint Genome Institute"/>
            <person name="Ahrendt S."/>
            <person name="Riley R."/>
            <person name="Andreopoulos W."/>
            <person name="Labutti K."/>
            <person name="Pangilinan J."/>
            <person name="Ruiz-Duenas F.J."/>
            <person name="Barrasa J.M."/>
            <person name="Sanchez-Garcia M."/>
            <person name="Camarero S."/>
            <person name="Miyauchi S."/>
            <person name="Serrano A."/>
            <person name="Linde D."/>
            <person name="Babiker R."/>
            <person name="Drula E."/>
            <person name="Ayuso-Fernandez I."/>
            <person name="Pacheco R."/>
            <person name="Padilla G."/>
            <person name="Ferreira P."/>
            <person name="Barriuso J."/>
            <person name="Kellner H."/>
            <person name="Castanera R."/>
            <person name="Alfaro M."/>
            <person name="Ramirez L."/>
            <person name="Pisabarro A.G."/>
            <person name="Kuo A."/>
            <person name="Tritt A."/>
            <person name="Lipzen A."/>
            <person name="He G."/>
            <person name="Yan M."/>
            <person name="Ng V."/>
            <person name="Cullen D."/>
            <person name="Martin F."/>
            <person name="Rosso M.-N."/>
            <person name="Henrissat B."/>
            <person name="Hibbett D."/>
            <person name="Martinez A.T."/>
            <person name="Grigoriev I.V."/>
        </authorList>
    </citation>
    <scope>NUCLEOTIDE SEQUENCE</scope>
    <source>
        <strain evidence="1">CBS 247.69</strain>
    </source>
</reference>
<dbReference type="Proteomes" id="UP000807353">
    <property type="component" value="Unassembled WGS sequence"/>
</dbReference>